<feature type="domain" description="Secretin/TonB short N-terminal" evidence="9">
    <location>
        <begin position="49"/>
        <end position="100"/>
    </location>
</feature>
<dbReference type="Pfam" id="PF13715">
    <property type="entry name" value="CarbopepD_reg_2"/>
    <property type="match status" value="1"/>
</dbReference>
<keyword evidence="8" id="KW-0732">Signal</keyword>
<dbReference type="Proteomes" id="UP001145087">
    <property type="component" value="Unassembled WGS sequence"/>
</dbReference>
<dbReference type="Gene3D" id="2.40.170.20">
    <property type="entry name" value="TonB-dependent receptor, beta-barrel domain"/>
    <property type="match status" value="1"/>
</dbReference>
<keyword evidence="11" id="KW-1185">Reference proteome</keyword>
<evidence type="ECO:0000256" key="1">
    <source>
        <dbReference type="ARBA" id="ARBA00004571"/>
    </source>
</evidence>
<comment type="similarity">
    <text evidence="7">Belongs to the TonB-dependent receptor family.</text>
</comment>
<dbReference type="RefSeq" id="WP_343333730.1">
    <property type="nucleotide sequence ID" value="NZ_JAPOHD010000027.1"/>
</dbReference>
<keyword evidence="10" id="KW-0675">Receptor</keyword>
<dbReference type="InterPro" id="IPR011662">
    <property type="entry name" value="Secretin/TonB_short_N"/>
</dbReference>
<dbReference type="SUPFAM" id="SSF49464">
    <property type="entry name" value="Carboxypeptidase regulatory domain-like"/>
    <property type="match status" value="1"/>
</dbReference>
<comment type="subcellular location">
    <subcellularLocation>
        <location evidence="1 7">Cell outer membrane</location>
        <topology evidence="1 7">Multi-pass membrane protein</topology>
    </subcellularLocation>
</comment>
<dbReference type="InterPro" id="IPR008969">
    <property type="entry name" value="CarboxyPept-like_regulatory"/>
</dbReference>
<evidence type="ECO:0000256" key="4">
    <source>
        <dbReference type="ARBA" id="ARBA00022692"/>
    </source>
</evidence>
<keyword evidence="3 7" id="KW-1134">Transmembrane beta strand</keyword>
<name>A0A9X3FE77_9BACT</name>
<dbReference type="NCBIfam" id="TIGR04056">
    <property type="entry name" value="OMP_RagA_SusC"/>
    <property type="match status" value="1"/>
</dbReference>
<dbReference type="InterPro" id="IPR037066">
    <property type="entry name" value="Plug_dom_sf"/>
</dbReference>
<sequence length="1104" mass="124202">MIKLANLALFISLLLAPTLVSSQTVTFNLKARDLKIVEVLKEIEQSSKFRFFYVREQVNVELPATVSVRNATIQEILDDLFAGQGISYQIMDDYLILLSPDKTHYEKAIKSQNQKTVTGQVTDETGTPVTGVNVLLKGTTRGTTTDANGRYSLSKVASNETLVFSFIGMITQEIPLSYQDVINVIMANDAIGIEEVIAVGYGVQRKSDVTGSVGMIEANSLLERPVFNALQGIKGKIAGVNVFSNSGSPSGSTRIIIRGINSIETTSDPLYIVDGVAMEDFQHMNPYDIERIEVLKDASSAAIYGARGSNGVILVTTKRGAKNGEVVIKYDGYISVGHMRNKLDLLNSEEWLEVIKQGYENAPKYRDYSPDEIPHIEFTDPNLFDENGKPLYNTDWQDEATRTSISHNHQFSIQQGTSKSSVGAFLNYTDNQGIMLNSWLKRINAKIAYDAQPVDWLDFGMNMLINRTSQNEVEEGQAYQMPRRTMIEFVPILPVKMPDGNWSNSSSTSNFALEGMANPVHVLESQDRLRNRTQFFGNVFLNFHILPELQLKTQFGTDIHITKNRDYNPTDLLNISFPNAFARIQNTDIVYWQQETFLNYDKSFNKHRISSVLGLSWQERTYSFNNMSSTGFSNDFYKFNNIGAANDPNAPESGYEKWSMNSSFFRFNYSYDDKYLATFTARADGSSRFGTNKKYGFFPSAGLGWVVSEEDFMSNNLFFDYIKLRTSYGVTGNTELGVYRSLATIRSGTVLLNGVRENYSEVTKLPNPDLEWEKTSQFNFGLNTSFLNNRISIELDYYYKLTKDLLLNRPVPHSTGFTSVMDNIGAVSNEGLEVLLSTTNVNKKDFIWNTTLNINYNKNKIEKLGENDEDILPGPWWVSGSQTILRVGEALSTFWGYKRLGTWGTDEAAEAAAVGAVPGVAKRSEERDIIGKGVPDVTGSLINRFQYKNFDFSIDLQFVAGVDIMQQFFHSTEDRTGYANGLTSVLYDSWTENNQNTMVQQIRNAPLNGQNSEVDDHWVVDGSYLRGALFSLGYNFNKALFKHSLLSSLRIYANLDNAFVIDSKDFKGYDPEATSWENNLWGQNIFFFQYPKPTTLSFGVSAVF</sequence>
<dbReference type="InterPro" id="IPR036942">
    <property type="entry name" value="Beta-barrel_TonB_sf"/>
</dbReference>
<evidence type="ECO:0000256" key="6">
    <source>
        <dbReference type="ARBA" id="ARBA00023237"/>
    </source>
</evidence>
<feature type="signal peptide" evidence="8">
    <location>
        <begin position="1"/>
        <end position="22"/>
    </location>
</feature>
<evidence type="ECO:0000313" key="10">
    <source>
        <dbReference type="EMBL" id="MCY1721400.1"/>
    </source>
</evidence>
<comment type="caution">
    <text evidence="10">The sequence shown here is derived from an EMBL/GenBank/DDBJ whole genome shotgun (WGS) entry which is preliminary data.</text>
</comment>
<evidence type="ECO:0000256" key="8">
    <source>
        <dbReference type="SAM" id="SignalP"/>
    </source>
</evidence>
<dbReference type="Pfam" id="PF07715">
    <property type="entry name" value="Plug"/>
    <property type="match status" value="1"/>
</dbReference>
<dbReference type="SMART" id="SM00965">
    <property type="entry name" value="STN"/>
    <property type="match status" value="1"/>
</dbReference>
<keyword evidence="6 7" id="KW-0998">Cell outer membrane</keyword>
<proteinExistence type="inferred from homology"/>
<organism evidence="10 11">
    <name type="scientific">Draconibacterium aestuarii</name>
    <dbReference type="NCBI Taxonomy" id="2998507"/>
    <lineage>
        <taxon>Bacteria</taxon>
        <taxon>Pseudomonadati</taxon>
        <taxon>Bacteroidota</taxon>
        <taxon>Bacteroidia</taxon>
        <taxon>Marinilabiliales</taxon>
        <taxon>Prolixibacteraceae</taxon>
        <taxon>Draconibacterium</taxon>
    </lineage>
</organism>
<dbReference type="PROSITE" id="PS52016">
    <property type="entry name" value="TONB_DEPENDENT_REC_3"/>
    <property type="match status" value="1"/>
</dbReference>
<keyword evidence="2 7" id="KW-0813">Transport</keyword>
<evidence type="ECO:0000256" key="2">
    <source>
        <dbReference type="ARBA" id="ARBA00022448"/>
    </source>
</evidence>
<evidence type="ECO:0000256" key="5">
    <source>
        <dbReference type="ARBA" id="ARBA00023136"/>
    </source>
</evidence>
<dbReference type="EMBL" id="JAPOHD010000027">
    <property type="protein sequence ID" value="MCY1721400.1"/>
    <property type="molecule type" value="Genomic_DNA"/>
</dbReference>
<evidence type="ECO:0000259" key="9">
    <source>
        <dbReference type="SMART" id="SM00965"/>
    </source>
</evidence>
<reference evidence="10" key="1">
    <citation type="submission" date="2022-11" db="EMBL/GenBank/DDBJ databases">
        <title>Marilongibacter aestuarii gen. nov., sp. nov., isolated from tidal flat sediment.</title>
        <authorList>
            <person name="Jiayan W."/>
        </authorList>
    </citation>
    <scope>NUCLEOTIDE SEQUENCE</scope>
    <source>
        <strain evidence="10">Z1-6</strain>
    </source>
</reference>
<dbReference type="NCBIfam" id="TIGR04057">
    <property type="entry name" value="SusC_RagA_signa"/>
    <property type="match status" value="1"/>
</dbReference>
<dbReference type="Gene3D" id="2.170.130.10">
    <property type="entry name" value="TonB-dependent receptor, plug domain"/>
    <property type="match status" value="1"/>
</dbReference>
<feature type="chain" id="PRO_5040849119" evidence="8">
    <location>
        <begin position="23"/>
        <end position="1104"/>
    </location>
</feature>
<dbReference type="AlphaFoldDB" id="A0A9X3FE77"/>
<dbReference type="SUPFAM" id="SSF56935">
    <property type="entry name" value="Porins"/>
    <property type="match status" value="1"/>
</dbReference>
<evidence type="ECO:0000313" key="11">
    <source>
        <dbReference type="Proteomes" id="UP001145087"/>
    </source>
</evidence>
<dbReference type="InterPro" id="IPR023997">
    <property type="entry name" value="TonB-dep_OMP_SusC/RagA_CS"/>
</dbReference>
<dbReference type="Pfam" id="PF07660">
    <property type="entry name" value="STN"/>
    <property type="match status" value="1"/>
</dbReference>
<dbReference type="InterPro" id="IPR039426">
    <property type="entry name" value="TonB-dep_rcpt-like"/>
</dbReference>
<keyword evidence="5 7" id="KW-0472">Membrane</keyword>
<dbReference type="InterPro" id="IPR023996">
    <property type="entry name" value="TonB-dep_OMP_SusC/RagA"/>
</dbReference>
<evidence type="ECO:0000256" key="3">
    <source>
        <dbReference type="ARBA" id="ARBA00022452"/>
    </source>
</evidence>
<protein>
    <submittedName>
        <fullName evidence="10">TonB-dependent receptor</fullName>
    </submittedName>
</protein>
<dbReference type="InterPro" id="IPR012910">
    <property type="entry name" value="Plug_dom"/>
</dbReference>
<gene>
    <name evidence="10" type="ORF">OU798_13675</name>
</gene>
<keyword evidence="4 7" id="KW-0812">Transmembrane</keyword>
<evidence type="ECO:0000256" key="7">
    <source>
        <dbReference type="PROSITE-ProRule" id="PRU01360"/>
    </source>
</evidence>
<dbReference type="GO" id="GO:0009279">
    <property type="term" value="C:cell outer membrane"/>
    <property type="evidence" value="ECO:0007669"/>
    <property type="project" value="UniProtKB-SubCell"/>
</dbReference>
<accession>A0A9X3FE77</accession>
<dbReference type="Gene3D" id="2.60.40.1120">
    <property type="entry name" value="Carboxypeptidase-like, regulatory domain"/>
    <property type="match status" value="1"/>
</dbReference>